<sequence length="284" mass="32490">MANDFMEDEVFDFSNIEFTREDLISALHEMVDEYRKLSQTFEEVKAENKSLKNSSGEPSVSQLGESDSLKTEISKLETENESLRMMSEELTFENDQLNSLVSSWTKSSVSLNKLNENQKSASDKSGLGFNFGESCIGETSTQSNLEGDMFNKMNFVKSSMTHDMNESMEYNDQISGKMNHESKNGFEYVRPENNKPSWLRNRFVKVKAHFETSVPNQQRHGSVKVKSGWKKAYSQRNLNGQSAKSNHNRFHNVYARTLVDTHTRRTVKVIQVWIPKGLIQSGPK</sequence>
<proteinExistence type="predicted"/>
<evidence type="ECO:0000313" key="3">
    <source>
        <dbReference type="Proteomes" id="UP000250235"/>
    </source>
</evidence>
<gene>
    <name evidence="2" type="ORF">F511_42709</name>
</gene>
<accession>A0A2Z7AQG4</accession>
<feature type="region of interest" description="Disordered" evidence="1">
    <location>
        <begin position="48"/>
        <end position="71"/>
    </location>
</feature>
<organism evidence="2 3">
    <name type="scientific">Dorcoceras hygrometricum</name>
    <dbReference type="NCBI Taxonomy" id="472368"/>
    <lineage>
        <taxon>Eukaryota</taxon>
        <taxon>Viridiplantae</taxon>
        <taxon>Streptophyta</taxon>
        <taxon>Embryophyta</taxon>
        <taxon>Tracheophyta</taxon>
        <taxon>Spermatophyta</taxon>
        <taxon>Magnoliopsida</taxon>
        <taxon>eudicotyledons</taxon>
        <taxon>Gunneridae</taxon>
        <taxon>Pentapetalae</taxon>
        <taxon>asterids</taxon>
        <taxon>lamiids</taxon>
        <taxon>Lamiales</taxon>
        <taxon>Gesneriaceae</taxon>
        <taxon>Didymocarpoideae</taxon>
        <taxon>Trichosporeae</taxon>
        <taxon>Loxocarpinae</taxon>
        <taxon>Dorcoceras</taxon>
    </lineage>
</organism>
<protein>
    <recommendedName>
        <fullName evidence="4">Spindle pole body component 110-like</fullName>
    </recommendedName>
</protein>
<dbReference type="Proteomes" id="UP000250235">
    <property type="component" value="Unassembled WGS sequence"/>
</dbReference>
<reference evidence="2 3" key="1">
    <citation type="journal article" date="2015" name="Proc. Natl. Acad. Sci. U.S.A.">
        <title>The resurrection genome of Boea hygrometrica: A blueprint for survival of dehydration.</title>
        <authorList>
            <person name="Xiao L."/>
            <person name="Yang G."/>
            <person name="Zhang L."/>
            <person name="Yang X."/>
            <person name="Zhao S."/>
            <person name="Ji Z."/>
            <person name="Zhou Q."/>
            <person name="Hu M."/>
            <person name="Wang Y."/>
            <person name="Chen M."/>
            <person name="Xu Y."/>
            <person name="Jin H."/>
            <person name="Xiao X."/>
            <person name="Hu G."/>
            <person name="Bao F."/>
            <person name="Hu Y."/>
            <person name="Wan P."/>
            <person name="Li L."/>
            <person name="Deng X."/>
            <person name="Kuang T."/>
            <person name="Xiang C."/>
            <person name="Zhu J.K."/>
            <person name="Oliver M.J."/>
            <person name="He Y."/>
        </authorList>
    </citation>
    <scope>NUCLEOTIDE SEQUENCE [LARGE SCALE GENOMIC DNA]</scope>
    <source>
        <strain evidence="3">cv. XS01</strain>
    </source>
</reference>
<dbReference type="AlphaFoldDB" id="A0A2Z7AQG4"/>
<evidence type="ECO:0000256" key="1">
    <source>
        <dbReference type="SAM" id="MobiDB-lite"/>
    </source>
</evidence>
<dbReference type="EMBL" id="KV012966">
    <property type="protein sequence ID" value="KZV24055.1"/>
    <property type="molecule type" value="Genomic_DNA"/>
</dbReference>
<evidence type="ECO:0000313" key="2">
    <source>
        <dbReference type="EMBL" id="KZV24055.1"/>
    </source>
</evidence>
<evidence type="ECO:0008006" key="4">
    <source>
        <dbReference type="Google" id="ProtNLM"/>
    </source>
</evidence>
<feature type="compositionally biased region" description="Polar residues" evidence="1">
    <location>
        <begin position="51"/>
        <end position="65"/>
    </location>
</feature>
<name>A0A2Z7AQG4_9LAMI</name>
<keyword evidence="3" id="KW-1185">Reference proteome</keyword>